<dbReference type="InterPro" id="IPR044730">
    <property type="entry name" value="RNase_H-like_dom_plant"/>
</dbReference>
<feature type="region of interest" description="Disordered" evidence="1">
    <location>
        <begin position="602"/>
        <end position="661"/>
    </location>
</feature>
<feature type="compositionally biased region" description="Basic and acidic residues" evidence="1">
    <location>
        <begin position="444"/>
        <end position="455"/>
    </location>
</feature>
<dbReference type="AlphaFoldDB" id="A0A834W8X8"/>
<dbReference type="InterPro" id="IPR000086">
    <property type="entry name" value="NUDIX_hydrolase_dom"/>
</dbReference>
<feature type="region of interest" description="Disordered" evidence="1">
    <location>
        <begin position="1"/>
        <end position="21"/>
    </location>
</feature>
<dbReference type="InterPro" id="IPR002156">
    <property type="entry name" value="RNaseH_domain"/>
</dbReference>
<protein>
    <submittedName>
        <fullName evidence="4">Putative ribonuclease H protein At1g65750 family</fullName>
    </submittedName>
</protein>
<dbReference type="CDD" id="cd03426">
    <property type="entry name" value="NUDIX_CoAse_Nudt7"/>
    <property type="match status" value="1"/>
</dbReference>
<evidence type="ECO:0000313" key="4">
    <source>
        <dbReference type="EMBL" id="KAF7808369.1"/>
    </source>
</evidence>
<dbReference type="EMBL" id="JAAIUW010000011">
    <property type="protein sequence ID" value="KAF7808369.1"/>
    <property type="molecule type" value="Genomic_DNA"/>
</dbReference>
<dbReference type="GO" id="GO:0004523">
    <property type="term" value="F:RNA-DNA hybrid ribonuclease activity"/>
    <property type="evidence" value="ECO:0007669"/>
    <property type="project" value="InterPro"/>
</dbReference>
<feature type="transmembrane region" description="Helical" evidence="2">
    <location>
        <begin position="1108"/>
        <end position="1130"/>
    </location>
</feature>
<dbReference type="Gene3D" id="3.90.79.10">
    <property type="entry name" value="Nucleoside Triphosphate Pyrophosphohydrolase"/>
    <property type="match status" value="1"/>
</dbReference>
<comment type="caution">
    <text evidence="4">The sequence shown here is derived from an EMBL/GenBank/DDBJ whole genome shotgun (WGS) entry which is preliminary data.</text>
</comment>
<dbReference type="OrthoDB" id="1749000at2759"/>
<dbReference type="GO" id="GO:0003676">
    <property type="term" value="F:nucleic acid binding"/>
    <property type="evidence" value="ECO:0007669"/>
    <property type="project" value="InterPro"/>
</dbReference>
<dbReference type="GO" id="GO:0015938">
    <property type="term" value="P:coenzyme A catabolic process"/>
    <property type="evidence" value="ECO:0007669"/>
    <property type="project" value="TreeGrafter"/>
</dbReference>
<sequence length="1161" mass="131594">MEDPVKEKAGEAEAGVGEGEITPLMGELDKGVFGDDSVEVEKGAEIGVTMGFREIQNVVARVDKENIDPLPTKKSVRKYKKEARIATVDSKGYMGVDVLSKRKRGEMRVCDLMDESGGWREEVLSFLFQPDICHRIKSIRALDVRRADKWIWLGEAKGGFTVKQCYLNAMRDKWQGIDPLPNIQALKTQVVELATACTFCGLEEEEMYHVLVDYPIINVIWSGSRFSYESRKWHNNIVEWLAVEGSTWSQDQLGMCVVALYLIWEARNAKRFSYSSLDSKAWKEWEASFGLNVRWEKPGRGWVKLNTDAGCLPEGGGVIGGLIRDEEGVCLAAFTEKRAETSNPTVLEAEAVRRGMEVALQLGDDSSQVKFEPRKRSLVLICLFHGNDGNLRVILTLRATAMSNFKDEVVLPGGKREEGDANDVETALREAKEEIGLEPSLVSRRGEMESQEKLQDPSPPLSTEEADNLHRSCKKIKTNEEEGPMEDLTMDECPPIVSAVAPNEGVLEQIQEMVEADESMPDLMISDAPDADRVKKALWQKDKPDSQSYMEKLLEEKKEKDKNVNSEPGNMDNPINLDVSRKVQVGDEAFGPWMLVPKVDRRKSSNVPSSLENEDHPVSDVVPIPSEKDNLENNKQGNVSNSQSHPVAETKTRPKKSKPQKAYPIFAMSKKQGPNVQLAAIPKRSQRLPSDRHSDHTVVSSQAQGTKNLSVLNNSVKSPVKLKEAFPSSSIQVLPKLKSDHNPLLLRTKLERSNSPKDKPFRLQLAWATNKDFKKLVDSSWAHNKPWLQGLQDFTSLVKKWNQTEFGNVFLRKKNLIRRLEGIERKLATSYHGGLVKLKSKIWKEYESTLLQEELIWYQKSRNNWLLFGDRNTSFFHNSTIVRRSKNRIEALKDDEDNWTWDDSSLQQIVQGYYKELYSKGDSVSTKWGMDGSFPIMDDSFSQSLGREEWVFFNLKTNCGMSPSFNWDSTFGTTCWNIWKQRNDWVLNNNHSHGLALLHTINAQLEDLKMVHSLLKSGPNQHRVKLQSNYIKWNPPEEVGLNLMLMVRLFRISLPVGELLGTVKGAGFWDLVRSLATVAVFMLRFGVSGLRYAWPRREICDLSSLNQIALLLWILSVMDVAIPTLFMVLLPRSETSFSLTFQLLSPSFTEKEIELLIVLLD</sequence>
<organism evidence="4 5">
    <name type="scientific">Senna tora</name>
    <dbReference type="NCBI Taxonomy" id="362788"/>
    <lineage>
        <taxon>Eukaryota</taxon>
        <taxon>Viridiplantae</taxon>
        <taxon>Streptophyta</taxon>
        <taxon>Embryophyta</taxon>
        <taxon>Tracheophyta</taxon>
        <taxon>Spermatophyta</taxon>
        <taxon>Magnoliopsida</taxon>
        <taxon>eudicotyledons</taxon>
        <taxon>Gunneridae</taxon>
        <taxon>Pentapetalae</taxon>
        <taxon>rosids</taxon>
        <taxon>fabids</taxon>
        <taxon>Fabales</taxon>
        <taxon>Fabaceae</taxon>
        <taxon>Caesalpinioideae</taxon>
        <taxon>Cassia clade</taxon>
        <taxon>Senna</taxon>
    </lineage>
</organism>
<reference evidence="4" key="1">
    <citation type="submission" date="2020-09" db="EMBL/GenBank/DDBJ databases">
        <title>Genome-Enabled Discovery of Anthraquinone Biosynthesis in Senna tora.</title>
        <authorList>
            <person name="Kang S.-H."/>
            <person name="Pandey R.P."/>
            <person name="Lee C.-M."/>
            <person name="Sim J.-S."/>
            <person name="Jeong J.-T."/>
            <person name="Choi B.-S."/>
            <person name="Jung M."/>
            <person name="Ginzburg D."/>
            <person name="Zhao K."/>
            <person name="Won S.Y."/>
            <person name="Oh T.-J."/>
            <person name="Yu Y."/>
            <person name="Kim N.-H."/>
            <person name="Lee O.R."/>
            <person name="Lee T.-H."/>
            <person name="Bashyal P."/>
            <person name="Kim T.-S."/>
            <person name="Lee W.-H."/>
            <person name="Kawkins C."/>
            <person name="Kim C.-K."/>
            <person name="Kim J.S."/>
            <person name="Ahn B.O."/>
            <person name="Rhee S.Y."/>
            <person name="Sohng J.K."/>
        </authorList>
    </citation>
    <scope>NUCLEOTIDE SEQUENCE</scope>
    <source>
        <tissue evidence="4">Leaf</tissue>
    </source>
</reference>
<dbReference type="GO" id="GO:0010945">
    <property type="term" value="F:coenzyme A diphosphatase activity"/>
    <property type="evidence" value="ECO:0007669"/>
    <property type="project" value="InterPro"/>
</dbReference>
<evidence type="ECO:0000313" key="5">
    <source>
        <dbReference type="Proteomes" id="UP000634136"/>
    </source>
</evidence>
<keyword evidence="5" id="KW-1185">Reference proteome</keyword>
<gene>
    <name evidence="4" type="ORF">G2W53_035112</name>
</gene>
<keyword evidence="2" id="KW-1133">Transmembrane helix</keyword>
<dbReference type="PROSITE" id="PS51462">
    <property type="entry name" value="NUDIX"/>
    <property type="match status" value="1"/>
</dbReference>
<dbReference type="SUPFAM" id="SSF55811">
    <property type="entry name" value="Nudix"/>
    <property type="match status" value="1"/>
</dbReference>
<keyword evidence="2" id="KW-0472">Membrane</keyword>
<dbReference type="InterPro" id="IPR045121">
    <property type="entry name" value="CoAse"/>
</dbReference>
<proteinExistence type="predicted"/>
<name>A0A834W8X8_9FABA</name>
<keyword evidence="2" id="KW-0812">Transmembrane</keyword>
<feature type="compositionally biased region" description="Polar residues" evidence="1">
    <location>
        <begin position="633"/>
        <end position="645"/>
    </location>
</feature>
<dbReference type="PANTHER" id="PTHR12992">
    <property type="entry name" value="NUDIX HYDROLASE"/>
    <property type="match status" value="1"/>
</dbReference>
<feature type="transmembrane region" description="Helical" evidence="2">
    <location>
        <begin position="1068"/>
        <end position="1087"/>
    </location>
</feature>
<feature type="domain" description="Nudix hydrolase" evidence="3">
    <location>
        <begin position="374"/>
        <end position="542"/>
    </location>
</feature>
<dbReference type="Proteomes" id="UP000634136">
    <property type="component" value="Unassembled WGS sequence"/>
</dbReference>
<feature type="region of interest" description="Disordered" evidence="1">
    <location>
        <begin position="436"/>
        <end position="471"/>
    </location>
</feature>
<dbReference type="CDD" id="cd06222">
    <property type="entry name" value="RNase_H_like"/>
    <property type="match status" value="1"/>
</dbReference>
<dbReference type="Pfam" id="PF13456">
    <property type="entry name" value="RVT_3"/>
    <property type="match status" value="1"/>
</dbReference>
<dbReference type="Pfam" id="PF00293">
    <property type="entry name" value="NUDIX"/>
    <property type="match status" value="1"/>
</dbReference>
<evidence type="ECO:0000259" key="3">
    <source>
        <dbReference type="PROSITE" id="PS51462"/>
    </source>
</evidence>
<accession>A0A834W8X8</accession>
<dbReference type="PANTHER" id="PTHR12992:SF41">
    <property type="entry name" value="NUDIX HYDROLASE 11"/>
    <property type="match status" value="1"/>
</dbReference>
<evidence type="ECO:0000256" key="1">
    <source>
        <dbReference type="SAM" id="MobiDB-lite"/>
    </source>
</evidence>
<feature type="compositionally biased region" description="Basic and acidic residues" evidence="1">
    <location>
        <begin position="1"/>
        <end position="11"/>
    </location>
</feature>
<feature type="region of interest" description="Disordered" evidence="1">
    <location>
        <begin position="556"/>
        <end position="577"/>
    </location>
</feature>
<dbReference type="InterPro" id="IPR015797">
    <property type="entry name" value="NUDIX_hydrolase-like_dom_sf"/>
</dbReference>
<evidence type="ECO:0000256" key="2">
    <source>
        <dbReference type="SAM" id="Phobius"/>
    </source>
</evidence>